<protein>
    <recommendedName>
        <fullName evidence="5">Secreted RxLR effector peptide protein</fullName>
    </recommendedName>
</protein>
<organism evidence="2 4">
    <name type="scientific">Phytophthora infestans</name>
    <name type="common">Potato late blight agent</name>
    <name type="synonym">Botrytis infestans</name>
    <dbReference type="NCBI Taxonomy" id="4787"/>
    <lineage>
        <taxon>Eukaryota</taxon>
        <taxon>Sar</taxon>
        <taxon>Stramenopiles</taxon>
        <taxon>Oomycota</taxon>
        <taxon>Peronosporomycetes</taxon>
        <taxon>Peronosporales</taxon>
        <taxon>Peronosporaceae</taxon>
        <taxon>Phytophthora</taxon>
    </lineage>
</organism>
<dbReference type="EMBL" id="JAACNO010002193">
    <property type="protein sequence ID" value="KAF4135227.1"/>
    <property type="molecule type" value="Genomic_DNA"/>
</dbReference>
<keyword evidence="4" id="KW-1185">Reference proteome</keyword>
<feature type="chain" id="PRO_5036239763" description="Secreted RxLR effector peptide protein" evidence="1">
    <location>
        <begin position="23"/>
        <end position="118"/>
    </location>
</feature>
<dbReference type="Proteomes" id="UP000704712">
    <property type="component" value="Unassembled WGS sequence"/>
</dbReference>
<evidence type="ECO:0000313" key="2">
    <source>
        <dbReference type="EMBL" id="KAF4033836.1"/>
    </source>
</evidence>
<keyword evidence="1" id="KW-0732">Signal</keyword>
<gene>
    <name evidence="2" type="ORF">GN244_ATG14212</name>
    <name evidence="3" type="ORF">GN958_ATG15589</name>
</gene>
<accession>A0A833T4V7</accession>
<evidence type="ECO:0000313" key="3">
    <source>
        <dbReference type="EMBL" id="KAF4135227.1"/>
    </source>
</evidence>
<name>A0A833T4V7_PHYIN</name>
<sequence length="118" mass="13279">MEGDLGAILTLLLALLPLVVLAAESRRQCRHRKAHGRLLVDEGQFQKCYKMSYESFMALATKLDPYLRVDEKQSRNRTGVEPISPVNKLHMCLRWLGGGSYHDIRVTSGVSVSAFYAK</sequence>
<dbReference type="Proteomes" id="UP000602510">
    <property type="component" value="Unassembled WGS sequence"/>
</dbReference>
<reference evidence="2" key="1">
    <citation type="submission" date="2020-04" db="EMBL/GenBank/DDBJ databases">
        <title>Hybrid Assembly of Korean Phytophthora infestans isolates.</title>
        <authorList>
            <person name="Prokchorchik M."/>
            <person name="Lee Y."/>
            <person name="Seo J."/>
            <person name="Cho J.-H."/>
            <person name="Park Y.-E."/>
            <person name="Jang D.-C."/>
            <person name="Im J.-S."/>
            <person name="Choi J.-G."/>
            <person name="Park H.-J."/>
            <person name="Lee G.-B."/>
            <person name="Lee Y.-G."/>
            <person name="Hong S.-Y."/>
            <person name="Cho K."/>
            <person name="Sohn K.H."/>
        </authorList>
    </citation>
    <scope>NUCLEOTIDE SEQUENCE</scope>
    <source>
        <strain evidence="2">KR_1_A1</strain>
        <strain evidence="3">KR_2_A2</strain>
    </source>
</reference>
<feature type="signal peptide" evidence="1">
    <location>
        <begin position="1"/>
        <end position="22"/>
    </location>
</feature>
<proteinExistence type="predicted"/>
<evidence type="ECO:0000256" key="1">
    <source>
        <dbReference type="SAM" id="SignalP"/>
    </source>
</evidence>
<comment type="caution">
    <text evidence="2">The sequence shown here is derived from an EMBL/GenBank/DDBJ whole genome shotgun (WGS) entry which is preliminary data.</text>
</comment>
<evidence type="ECO:0000313" key="4">
    <source>
        <dbReference type="Proteomes" id="UP000602510"/>
    </source>
</evidence>
<evidence type="ECO:0008006" key="5">
    <source>
        <dbReference type="Google" id="ProtNLM"/>
    </source>
</evidence>
<dbReference type="AlphaFoldDB" id="A0A833T4V7"/>
<dbReference type="EMBL" id="WSZM01000403">
    <property type="protein sequence ID" value="KAF4033836.1"/>
    <property type="molecule type" value="Genomic_DNA"/>
</dbReference>